<dbReference type="GO" id="GO:0005874">
    <property type="term" value="C:microtubule"/>
    <property type="evidence" value="ECO:0007669"/>
    <property type="project" value="UniProtKB-KW"/>
</dbReference>
<evidence type="ECO:0000256" key="3">
    <source>
        <dbReference type="ARBA" id="ARBA00022741"/>
    </source>
</evidence>
<keyword evidence="3" id="KW-0547">Nucleotide-binding</keyword>
<sequence>YNRSKSNGTEQNFTSLDSFHRSVHIDSELKVIAALPKMFHVREQNMIFGKRGRGTNFALGYNGMTSLGDDHILDHGMEAIRKEIERCDIYSGIIVYHSISGGTGSGVGAHMIELLRDMYPCNYIMSCAVSPCISGD</sequence>
<comment type="similarity">
    <text evidence="1">Belongs to the tubulin family.</text>
</comment>
<evidence type="ECO:0000313" key="6">
    <source>
        <dbReference type="EMBL" id="CEK98835.1"/>
    </source>
</evidence>
<evidence type="ECO:0000256" key="1">
    <source>
        <dbReference type="ARBA" id="ARBA00009636"/>
    </source>
</evidence>
<dbReference type="Gene3D" id="3.40.50.1440">
    <property type="entry name" value="Tubulin/FtsZ, GTPase domain"/>
    <property type="match status" value="1"/>
</dbReference>
<organism evidence="6">
    <name type="scientific">Arion vulgaris</name>
    <dbReference type="NCBI Taxonomy" id="1028688"/>
    <lineage>
        <taxon>Eukaryota</taxon>
        <taxon>Metazoa</taxon>
        <taxon>Spiralia</taxon>
        <taxon>Lophotrochozoa</taxon>
        <taxon>Mollusca</taxon>
        <taxon>Gastropoda</taxon>
        <taxon>Heterobranchia</taxon>
        <taxon>Euthyneura</taxon>
        <taxon>Panpulmonata</taxon>
        <taxon>Eupulmonata</taxon>
        <taxon>Stylommatophora</taxon>
        <taxon>Helicina</taxon>
        <taxon>Arionoidea</taxon>
        <taxon>Arionidae</taxon>
        <taxon>Arion</taxon>
    </lineage>
</organism>
<dbReference type="InterPro" id="IPR000217">
    <property type="entry name" value="Tubulin"/>
</dbReference>
<dbReference type="InterPro" id="IPR003008">
    <property type="entry name" value="Tubulin_FtsZ_GTPase"/>
</dbReference>
<dbReference type="InterPro" id="IPR036525">
    <property type="entry name" value="Tubulin/FtsZ_GTPase_sf"/>
</dbReference>
<dbReference type="Pfam" id="PF00091">
    <property type="entry name" value="Tubulin"/>
    <property type="match status" value="1"/>
</dbReference>
<feature type="domain" description="Tubulin/FtsZ GTPase" evidence="5">
    <location>
        <begin position="17"/>
        <end position="132"/>
    </location>
</feature>
<dbReference type="GO" id="GO:0005525">
    <property type="term" value="F:GTP binding"/>
    <property type="evidence" value="ECO:0007669"/>
    <property type="project" value="UniProtKB-KW"/>
</dbReference>
<dbReference type="GO" id="GO:0007017">
    <property type="term" value="P:microtubule-based process"/>
    <property type="evidence" value="ECO:0007669"/>
    <property type="project" value="InterPro"/>
</dbReference>
<evidence type="ECO:0000259" key="5">
    <source>
        <dbReference type="Pfam" id="PF00091"/>
    </source>
</evidence>
<proteinExistence type="inferred from homology"/>
<reference evidence="6" key="1">
    <citation type="submission" date="2014-12" db="EMBL/GenBank/DDBJ databases">
        <title>Insight into the proteome of Arion vulgaris.</title>
        <authorList>
            <person name="Aradska J."/>
            <person name="Bulat T."/>
            <person name="Smidak R."/>
            <person name="Sarate P."/>
            <person name="Gangsoo J."/>
            <person name="Sialana F."/>
            <person name="Bilban M."/>
            <person name="Lubec G."/>
        </authorList>
    </citation>
    <scope>NUCLEOTIDE SEQUENCE</scope>
    <source>
        <tissue evidence="6">Skin</tissue>
    </source>
</reference>
<protein>
    <recommendedName>
        <fullName evidence="5">Tubulin/FtsZ GTPase domain-containing protein</fullName>
    </recommendedName>
</protein>
<name>A0A0B7C319_9EUPU</name>
<feature type="non-terminal residue" evidence="6">
    <location>
        <position position="136"/>
    </location>
</feature>
<gene>
    <name evidence="6" type="primary">ORF219750</name>
</gene>
<evidence type="ECO:0000256" key="4">
    <source>
        <dbReference type="ARBA" id="ARBA00023134"/>
    </source>
</evidence>
<dbReference type="PANTHER" id="PTHR11588">
    <property type="entry name" value="TUBULIN"/>
    <property type="match status" value="1"/>
</dbReference>
<dbReference type="SUPFAM" id="SSF52490">
    <property type="entry name" value="Tubulin nucleotide-binding domain-like"/>
    <property type="match status" value="1"/>
</dbReference>
<keyword evidence="4" id="KW-0342">GTP-binding</keyword>
<accession>A0A0B7C319</accession>
<dbReference type="AlphaFoldDB" id="A0A0B7C319"/>
<dbReference type="PROSITE" id="PS00227">
    <property type="entry name" value="TUBULIN"/>
    <property type="match status" value="1"/>
</dbReference>
<evidence type="ECO:0000256" key="2">
    <source>
        <dbReference type="ARBA" id="ARBA00022701"/>
    </source>
</evidence>
<keyword evidence="2" id="KW-0493">Microtubule</keyword>
<feature type="non-terminal residue" evidence="6">
    <location>
        <position position="1"/>
    </location>
</feature>
<dbReference type="EMBL" id="HACG01051964">
    <property type="protein sequence ID" value="CEK98835.1"/>
    <property type="molecule type" value="Transcribed_RNA"/>
</dbReference>
<dbReference type="InterPro" id="IPR017975">
    <property type="entry name" value="Tubulin_CS"/>
</dbReference>